<organism evidence="1">
    <name type="scientific">mine drainage metagenome</name>
    <dbReference type="NCBI Taxonomy" id="410659"/>
    <lineage>
        <taxon>unclassified sequences</taxon>
        <taxon>metagenomes</taxon>
        <taxon>ecological metagenomes</taxon>
    </lineage>
</organism>
<protein>
    <submittedName>
        <fullName evidence="1">Uncharacterized protein</fullName>
    </submittedName>
</protein>
<proteinExistence type="predicted"/>
<evidence type="ECO:0000313" key="1">
    <source>
        <dbReference type="EMBL" id="CBH99549.1"/>
    </source>
</evidence>
<reference evidence="1" key="1">
    <citation type="submission" date="2009-10" db="EMBL/GenBank/DDBJ databases">
        <title>Diversity of trophic interactions inside an arsenic-rich microbial ecosystem.</title>
        <authorList>
            <person name="Bertin P.N."/>
            <person name="Heinrich-Salmeron A."/>
            <person name="Pelletier E."/>
            <person name="Goulhen-Chollet F."/>
            <person name="Arsene-Ploetze F."/>
            <person name="Gallien S."/>
            <person name="Calteau A."/>
            <person name="Vallenet D."/>
            <person name="Casiot C."/>
            <person name="Chane-Woon-Ming B."/>
            <person name="Giloteaux L."/>
            <person name="Barakat M."/>
            <person name="Bonnefoy V."/>
            <person name="Bruneel O."/>
            <person name="Chandler M."/>
            <person name="Cleiss J."/>
            <person name="Duran R."/>
            <person name="Elbaz-Poulichet F."/>
            <person name="Fonknechten N."/>
            <person name="Lauga B."/>
            <person name="Mornico D."/>
            <person name="Ortet P."/>
            <person name="Schaeffer C."/>
            <person name="Siguier P."/>
            <person name="Alexander Thil Smith A."/>
            <person name="Van Dorsselaer A."/>
            <person name="Weissenbach J."/>
            <person name="Medigue C."/>
            <person name="Le Paslier D."/>
        </authorList>
    </citation>
    <scope>NUCLEOTIDE SEQUENCE</scope>
</reference>
<dbReference type="EMBL" id="CABN01000027">
    <property type="protein sequence ID" value="CBH99549.1"/>
    <property type="molecule type" value="Genomic_DNA"/>
</dbReference>
<dbReference type="AlphaFoldDB" id="E6PX90"/>
<sequence>MAFGSNPTNVFVEMQIPTLRVVLHGIFPYASLLCRAKKLRIAFTYRLVEHADSVGFHSIPENTLE</sequence>
<name>E6PX90_9ZZZZ</name>
<accession>E6PX90</accession>
<comment type="caution">
    <text evidence="1">The sequence shown here is derived from an EMBL/GenBank/DDBJ whole genome shotgun (WGS) entry which is preliminary data.</text>
</comment>
<gene>
    <name evidence="1" type="ORF">CARN3_0481</name>
</gene>